<sequence length="200" mass="22510">MLYPALALLFSSPTWLPHIYPTFEPLATSALLYPTHQHYSLTFHPSYIEYRLLCTLYCGFSAAPVPKCEAMPVAMLDLRPWMELADDSEGDSGKDSTETESSGGSVHVVKMRLKRITECPEHPWWLNLPNSPRAWPRSDTGFFPVSVPVQMKMAKVEEKDKKRPRKMQFLGTFKIWGYDVVIGRLVEGAGEGTGEGTEGK</sequence>
<proteinExistence type="predicted"/>
<dbReference type="AlphaFoldDB" id="A0A4V3SI25"/>
<feature type="region of interest" description="Disordered" evidence="1">
    <location>
        <begin position="86"/>
        <end position="106"/>
    </location>
</feature>
<reference evidence="2 3" key="1">
    <citation type="submission" date="2019-04" db="EMBL/GenBank/DDBJ databases">
        <title>Comparative genomics and transcriptomics to analyze fruiting body development in filamentous ascomycetes.</title>
        <authorList>
            <consortium name="DOE Joint Genome Institute"/>
            <person name="Lutkenhaus R."/>
            <person name="Traeger S."/>
            <person name="Breuer J."/>
            <person name="Kuo A."/>
            <person name="Lipzen A."/>
            <person name="Pangilinan J."/>
            <person name="Dilworth D."/>
            <person name="Sandor L."/>
            <person name="Poggeler S."/>
            <person name="Barry K."/>
            <person name="Grigoriev I.V."/>
            <person name="Nowrousian M."/>
        </authorList>
    </citation>
    <scope>NUCLEOTIDE SEQUENCE [LARGE SCALE GENOMIC DNA]</scope>
    <source>
        <strain evidence="2 3">CBS 389.68</strain>
    </source>
</reference>
<dbReference type="EMBL" id="ML220141">
    <property type="protein sequence ID" value="TGZ78474.1"/>
    <property type="molecule type" value="Genomic_DNA"/>
</dbReference>
<dbReference type="Proteomes" id="UP000298138">
    <property type="component" value="Unassembled WGS sequence"/>
</dbReference>
<protein>
    <submittedName>
        <fullName evidence="2">Uncharacterized protein</fullName>
    </submittedName>
</protein>
<evidence type="ECO:0000256" key="1">
    <source>
        <dbReference type="SAM" id="MobiDB-lite"/>
    </source>
</evidence>
<organism evidence="2 3">
    <name type="scientific">Ascodesmis nigricans</name>
    <dbReference type="NCBI Taxonomy" id="341454"/>
    <lineage>
        <taxon>Eukaryota</taxon>
        <taxon>Fungi</taxon>
        <taxon>Dikarya</taxon>
        <taxon>Ascomycota</taxon>
        <taxon>Pezizomycotina</taxon>
        <taxon>Pezizomycetes</taxon>
        <taxon>Pezizales</taxon>
        <taxon>Ascodesmidaceae</taxon>
        <taxon>Ascodesmis</taxon>
    </lineage>
</organism>
<gene>
    <name evidence="2" type="ORF">EX30DRAFT_351039</name>
</gene>
<accession>A0A4V3SI25</accession>
<keyword evidence="3" id="KW-1185">Reference proteome</keyword>
<evidence type="ECO:0000313" key="3">
    <source>
        <dbReference type="Proteomes" id="UP000298138"/>
    </source>
</evidence>
<evidence type="ECO:0000313" key="2">
    <source>
        <dbReference type="EMBL" id="TGZ78474.1"/>
    </source>
</evidence>
<name>A0A4V3SI25_9PEZI</name>
<dbReference type="InParanoid" id="A0A4V3SI25"/>